<organism evidence="2 3">
    <name type="scientific">Armillaria novae-zelandiae</name>
    <dbReference type="NCBI Taxonomy" id="153914"/>
    <lineage>
        <taxon>Eukaryota</taxon>
        <taxon>Fungi</taxon>
        <taxon>Dikarya</taxon>
        <taxon>Basidiomycota</taxon>
        <taxon>Agaricomycotina</taxon>
        <taxon>Agaricomycetes</taxon>
        <taxon>Agaricomycetidae</taxon>
        <taxon>Agaricales</taxon>
        <taxon>Marasmiineae</taxon>
        <taxon>Physalacriaceae</taxon>
        <taxon>Armillaria</taxon>
    </lineage>
</organism>
<reference evidence="2" key="1">
    <citation type="submission" date="2023-06" db="EMBL/GenBank/DDBJ databases">
        <authorList>
            <consortium name="Lawrence Berkeley National Laboratory"/>
            <person name="Ahrendt S."/>
            <person name="Sahu N."/>
            <person name="Indic B."/>
            <person name="Wong-Bajracharya J."/>
            <person name="Merenyi Z."/>
            <person name="Ke H.-M."/>
            <person name="Monk M."/>
            <person name="Kocsube S."/>
            <person name="Drula E."/>
            <person name="Lipzen A."/>
            <person name="Balint B."/>
            <person name="Henrissat B."/>
            <person name="Andreopoulos B."/>
            <person name="Martin F.M."/>
            <person name="Harder C.B."/>
            <person name="Rigling D."/>
            <person name="Ford K.L."/>
            <person name="Foster G.D."/>
            <person name="Pangilinan J."/>
            <person name="Papanicolaou A."/>
            <person name="Barry K."/>
            <person name="LaButti K."/>
            <person name="Viragh M."/>
            <person name="Koriabine M."/>
            <person name="Yan M."/>
            <person name="Riley R."/>
            <person name="Champramary S."/>
            <person name="Plett K.L."/>
            <person name="Tsai I.J."/>
            <person name="Slot J."/>
            <person name="Sipos G."/>
            <person name="Plett J."/>
            <person name="Nagy L.G."/>
            <person name="Grigoriev I.V."/>
        </authorList>
    </citation>
    <scope>NUCLEOTIDE SEQUENCE</scope>
    <source>
        <strain evidence="2">ICMP 16352</strain>
    </source>
</reference>
<proteinExistence type="predicted"/>
<evidence type="ECO:0000256" key="1">
    <source>
        <dbReference type="SAM" id="MobiDB-lite"/>
    </source>
</evidence>
<dbReference type="Proteomes" id="UP001175227">
    <property type="component" value="Unassembled WGS sequence"/>
</dbReference>
<dbReference type="PANTHER" id="PTHR24092">
    <property type="entry name" value="PROBABLE PHOSPHOLIPID-TRANSPORTING ATPASE"/>
    <property type="match status" value="1"/>
</dbReference>
<dbReference type="AlphaFoldDB" id="A0AA39PJY6"/>
<feature type="region of interest" description="Disordered" evidence="1">
    <location>
        <begin position="156"/>
        <end position="175"/>
    </location>
</feature>
<evidence type="ECO:0000313" key="2">
    <source>
        <dbReference type="EMBL" id="KAK0485626.1"/>
    </source>
</evidence>
<dbReference type="Gene3D" id="3.40.50.1000">
    <property type="entry name" value="HAD superfamily/HAD-like"/>
    <property type="match status" value="1"/>
</dbReference>
<evidence type="ECO:0000313" key="3">
    <source>
        <dbReference type="Proteomes" id="UP001175227"/>
    </source>
</evidence>
<accession>A0AA39PJY6</accession>
<dbReference type="GO" id="GO:0005886">
    <property type="term" value="C:plasma membrane"/>
    <property type="evidence" value="ECO:0007669"/>
    <property type="project" value="TreeGrafter"/>
</dbReference>
<dbReference type="EMBL" id="JAUEPR010000004">
    <property type="protein sequence ID" value="KAK0485626.1"/>
    <property type="molecule type" value="Genomic_DNA"/>
</dbReference>
<dbReference type="GO" id="GO:0140326">
    <property type="term" value="F:ATPase-coupled intramembrane lipid transporter activity"/>
    <property type="evidence" value="ECO:0007669"/>
    <property type="project" value="TreeGrafter"/>
</dbReference>
<name>A0AA39PJY6_9AGAR</name>
<protein>
    <submittedName>
        <fullName evidence="2">Uncharacterized protein</fullName>
    </submittedName>
</protein>
<comment type="caution">
    <text evidence="2">The sequence shown here is derived from an EMBL/GenBank/DDBJ whole genome shotgun (WGS) entry which is preliminary data.</text>
</comment>
<sequence>MLLRGAVLRNTGWVIGLVLFTGEGTKIMRNLGGMPSKRSKYPQGALWPYGDNQSNDDPSISGLIAWARALITFQNIVPVLLYIATEFVRTCQVVFMYFDYEIWYPKTNQPTLAQSWNLPDNLGQVEIFLDKTGTLTQEAPLVATLADSAASVEGPSATATELTPAPTKTTKKHFHHEPVEKDITAALQSSLTLANAAHAQVLNGIFLVLACVTPFLPPLIATPKILNTRHQVLMKQHCTNLISRDSNMIVIRGGNACSGPVYQQMLCALEVFSPESRILDKEDRFMKERNFAPVSSRDDNELQRIETGISSIVGPNNGDRPGGFILVIDDMALDCASFDFLAIYALGDEEHKTLLLKLTMLCEGVICCHVSPLQKTLVIRLVKDGLHDFGHWGWGKQHSLSKAAGAGVGISGEEGLQAVNSSDCAIAQARSSSV</sequence>
<dbReference type="GO" id="GO:0045332">
    <property type="term" value="P:phospholipid translocation"/>
    <property type="evidence" value="ECO:0007669"/>
    <property type="project" value="TreeGrafter"/>
</dbReference>
<dbReference type="InterPro" id="IPR023214">
    <property type="entry name" value="HAD_sf"/>
</dbReference>
<dbReference type="PANTHER" id="PTHR24092:SF153">
    <property type="entry name" value="PHOSPHOLIPID-TRANSPORTING ATPASE"/>
    <property type="match status" value="1"/>
</dbReference>
<keyword evidence="3" id="KW-1185">Reference proteome</keyword>
<gene>
    <name evidence="2" type="ORF">IW261DRAFT_1415592</name>
</gene>